<dbReference type="AlphaFoldDB" id="A0A8J2WZ73"/>
<dbReference type="PANTHER" id="PTHR12835">
    <property type="entry name" value="BIOTIN PROTEIN LIGASE"/>
    <property type="match status" value="1"/>
</dbReference>
<comment type="caution">
    <text evidence="5">The sequence shown here is derived from an EMBL/GenBank/DDBJ whole genome shotgun (WGS) entry which is preliminary data.</text>
</comment>
<feature type="signal peptide" evidence="3">
    <location>
        <begin position="1"/>
        <end position="24"/>
    </location>
</feature>
<dbReference type="NCBIfam" id="TIGR00121">
    <property type="entry name" value="birA_ligase"/>
    <property type="match status" value="1"/>
</dbReference>
<dbReference type="Proteomes" id="UP000789595">
    <property type="component" value="Unassembled WGS sequence"/>
</dbReference>
<evidence type="ECO:0000256" key="2">
    <source>
        <dbReference type="ARBA" id="ARBA00022598"/>
    </source>
</evidence>
<dbReference type="PROSITE" id="PS51733">
    <property type="entry name" value="BPL_LPL_CATALYTIC"/>
    <property type="match status" value="1"/>
</dbReference>
<gene>
    <name evidence="5" type="ORF">PECAL_3P19520</name>
</gene>
<keyword evidence="3" id="KW-0732">Signal</keyword>
<comment type="similarity">
    <text evidence="1">Belongs to the biotin--protein ligase family.</text>
</comment>
<dbReference type="Pfam" id="PF03099">
    <property type="entry name" value="BPL_LplA_LipB"/>
    <property type="match status" value="1"/>
</dbReference>
<feature type="domain" description="BPL/LPL catalytic" evidence="4">
    <location>
        <begin position="27"/>
        <end position="201"/>
    </location>
</feature>
<feature type="chain" id="PRO_5035327476" description="BPL/LPL catalytic domain-containing protein" evidence="3">
    <location>
        <begin position="25"/>
        <end position="257"/>
    </location>
</feature>
<sequence>MLTTLMRRTHATSLLTLITTQTRAMTTTCRTVDWRWLETTPSTMDAAKDLLKERGDTDARPLAVATAHQTKGRGTRGRSWTDDGRGNVALTVAFPSEIPLAPITLLPLRVGTVVIDALNDSRLSLKWPNDVLLEGGKVAGILVESDGNAIYVGVGVNVASAPAVPSAGPDRGRRAAKIPGDAFAIAQSIADGLGAWSQDRDDATSVITDWSARVDWAADLELRETGELVKPVRLLPDGRLKVRGAGGERALVADYLL</sequence>
<name>A0A8J2WZ73_9STRA</name>
<keyword evidence="2" id="KW-0436">Ligase</keyword>
<organism evidence="5 6">
    <name type="scientific">Pelagomonas calceolata</name>
    <dbReference type="NCBI Taxonomy" id="35677"/>
    <lineage>
        <taxon>Eukaryota</taxon>
        <taxon>Sar</taxon>
        <taxon>Stramenopiles</taxon>
        <taxon>Ochrophyta</taxon>
        <taxon>Pelagophyceae</taxon>
        <taxon>Pelagomonadales</taxon>
        <taxon>Pelagomonadaceae</taxon>
        <taxon>Pelagomonas</taxon>
    </lineage>
</organism>
<dbReference type="InterPro" id="IPR004408">
    <property type="entry name" value="Biotin_CoA_COase_ligase"/>
</dbReference>
<dbReference type="PANTHER" id="PTHR12835:SF5">
    <property type="entry name" value="BIOTIN--PROTEIN LIGASE"/>
    <property type="match status" value="1"/>
</dbReference>
<dbReference type="InterPro" id="IPR004143">
    <property type="entry name" value="BPL_LPL_catalytic"/>
</dbReference>
<evidence type="ECO:0000256" key="3">
    <source>
        <dbReference type="SAM" id="SignalP"/>
    </source>
</evidence>
<evidence type="ECO:0000256" key="1">
    <source>
        <dbReference type="ARBA" id="ARBA00009934"/>
    </source>
</evidence>
<dbReference type="OrthoDB" id="10250105at2759"/>
<dbReference type="SUPFAM" id="SSF55681">
    <property type="entry name" value="Class II aaRS and biotin synthetases"/>
    <property type="match status" value="1"/>
</dbReference>
<reference evidence="5" key="1">
    <citation type="submission" date="2021-11" db="EMBL/GenBank/DDBJ databases">
        <authorList>
            <consortium name="Genoscope - CEA"/>
            <person name="William W."/>
        </authorList>
    </citation>
    <scope>NUCLEOTIDE SEQUENCE</scope>
</reference>
<evidence type="ECO:0000259" key="4">
    <source>
        <dbReference type="PROSITE" id="PS51733"/>
    </source>
</evidence>
<dbReference type="EMBL" id="CAKKNE010000003">
    <property type="protein sequence ID" value="CAH0371980.1"/>
    <property type="molecule type" value="Genomic_DNA"/>
</dbReference>
<evidence type="ECO:0000313" key="5">
    <source>
        <dbReference type="EMBL" id="CAH0371980.1"/>
    </source>
</evidence>
<dbReference type="GO" id="GO:0004077">
    <property type="term" value="F:biotin--[biotin carboxyl-carrier protein] ligase activity"/>
    <property type="evidence" value="ECO:0007669"/>
    <property type="project" value="InterPro"/>
</dbReference>
<evidence type="ECO:0000313" key="6">
    <source>
        <dbReference type="Proteomes" id="UP000789595"/>
    </source>
</evidence>
<keyword evidence="6" id="KW-1185">Reference proteome</keyword>
<protein>
    <recommendedName>
        <fullName evidence="4">BPL/LPL catalytic domain-containing protein</fullName>
    </recommendedName>
</protein>
<accession>A0A8J2WZ73</accession>
<proteinExistence type="inferred from homology"/>
<dbReference type="Gene3D" id="3.30.930.10">
    <property type="entry name" value="Bira Bifunctional Protein, Domain 2"/>
    <property type="match status" value="1"/>
</dbReference>
<dbReference type="GO" id="GO:0005737">
    <property type="term" value="C:cytoplasm"/>
    <property type="evidence" value="ECO:0007669"/>
    <property type="project" value="TreeGrafter"/>
</dbReference>
<dbReference type="InterPro" id="IPR045864">
    <property type="entry name" value="aa-tRNA-synth_II/BPL/LPL"/>
</dbReference>